<keyword evidence="2" id="KW-1185">Reference proteome</keyword>
<dbReference type="Proteomes" id="UP000010471">
    <property type="component" value="Plasmid pMIC7113.06"/>
</dbReference>
<evidence type="ECO:0000313" key="2">
    <source>
        <dbReference type="Proteomes" id="UP000010471"/>
    </source>
</evidence>
<reference evidence="1 2" key="1">
    <citation type="submission" date="2012-06" db="EMBL/GenBank/DDBJ databases">
        <title>Finished plasmid 6 of genome of Microcoleus sp. PCC 7113.</title>
        <authorList>
            <consortium name="US DOE Joint Genome Institute"/>
            <person name="Gugger M."/>
            <person name="Coursin T."/>
            <person name="Rippka R."/>
            <person name="Tandeau De Marsac N."/>
            <person name="Huntemann M."/>
            <person name="Wei C.-L."/>
            <person name="Han J."/>
            <person name="Detter J.C."/>
            <person name="Han C."/>
            <person name="Tapia R."/>
            <person name="Chen A."/>
            <person name="Kyrpides N."/>
            <person name="Mavromatis K."/>
            <person name="Markowitz V."/>
            <person name="Szeto E."/>
            <person name="Ivanova N."/>
            <person name="Pagani I."/>
            <person name="Pati A."/>
            <person name="Goodwin L."/>
            <person name="Nordberg H.P."/>
            <person name="Cantor M.N."/>
            <person name="Hua S.X."/>
            <person name="Woyke T."/>
            <person name="Kerfeld C.A."/>
        </authorList>
    </citation>
    <scope>NUCLEOTIDE SEQUENCE [LARGE SCALE GENOMIC DNA]</scope>
    <source>
        <strain evidence="1 2">PCC 7113</strain>
        <plasmid evidence="1 2">pMIC7113.06</plasmid>
    </source>
</reference>
<organism evidence="1 2">
    <name type="scientific">Allocoleopsis franciscana PCC 7113</name>
    <dbReference type="NCBI Taxonomy" id="1173027"/>
    <lineage>
        <taxon>Bacteria</taxon>
        <taxon>Bacillati</taxon>
        <taxon>Cyanobacteriota</taxon>
        <taxon>Cyanophyceae</taxon>
        <taxon>Coleofasciculales</taxon>
        <taxon>Coleofasciculaceae</taxon>
        <taxon>Allocoleopsis</taxon>
        <taxon>Allocoleopsis franciscana</taxon>
    </lineage>
</organism>
<sequence>MLSVDWYKDEAPGVQSGASLLVGAMVICPIGQIKLFQTQTF</sequence>
<protein>
    <submittedName>
        <fullName evidence="1">Uncharacterized protein</fullName>
    </submittedName>
</protein>
<proteinExistence type="predicted"/>
<geneLocation type="plasmid" evidence="1 2">
    <name>pMIC7113.06</name>
</geneLocation>
<gene>
    <name evidence="1" type="ORF">Mic7113_6774</name>
</gene>
<evidence type="ECO:0000313" key="1">
    <source>
        <dbReference type="EMBL" id="AFZ22335.1"/>
    </source>
</evidence>
<dbReference type="EMBL" id="CP003636">
    <property type="protein sequence ID" value="AFZ22335.1"/>
    <property type="molecule type" value="Genomic_DNA"/>
</dbReference>
<dbReference type="HOGENOM" id="CLU_3272837_0_0_3"/>
<name>K9WPL3_9CYAN</name>
<dbReference type="KEGG" id="mic:Mic7113_6774"/>
<keyword evidence="1" id="KW-0614">Plasmid</keyword>
<dbReference type="AlphaFoldDB" id="K9WPL3"/>
<accession>K9WPL3</accession>